<dbReference type="Pfam" id="PF03626">
    <property type="entry name" value="COX4_pro"/>
    <property type="match status" value="1"/>
</dbReference>
<dbReference type="GeneID" id="99980215"/>
<dbReference type="OrthoDB" id="2375888at2"/>
<feature type="transmembrane region" description="Helical" evidence="18">
    <location>
        <begin position="80"/>
        <end position="99"/>
    </location>
</feature>
<dbReference type="GO" id="GO:0005886">
    <property type="term" value="C:plasma membrane"/>
    <property type="evidence" value="ECO:0007669"/>
    <property type="project" value="UniProtKB-SubCell"/>
</dbReference>
<comment type="subcellular location">
    <subcellularLocation>
        <location evidence="1">Cell membrane</location>
        <topology evidence="1">Multi-pass membrane protein</topology>
    </subcellularLocation>
</comment>
<dbReference type="GO" id="GO:0009486">
    <property type="term" value="F:cytochrome bo3 ubiquinol oxidase activity"/>
    <property type="evidence" value="ECO:0007669"/>
    <property type="project" value="InterPro"/>
</dbReference>
<evidence type="ECO:0000256" key="9">
    <source>
        <dbReference type="ARBA" id="ARBA00022989"/>
    </source>
</evidence>
<keyword evidence="5" id="KW-0813">Transport</keyword>
<evidence type="ECO:0000313" key="19">
    <source>
        <dbReference type="EMBL" id="AQT41781.1"/>
    </source>
</evidence>
<keyword evidence="20" id="KW-1185">Reference proteome</keyword>
<evidence type="ECO:0000256" key="16">
    <source>
        <dbReference type="ARBA" id="ARBA00032185"/>
    </source>
</evidence>
<evidence type="ECO:0000256" key="15">
    <source>
        <dbReference type="ARBA" id="ARBA00031887"/>
    </source>
</evidence>
<dbReference type="Proteomes" id="UP000189660">
    <property type="component" value="Chromosome"/>
</dbReference>
<keyword evidence="9 18" id="KW-1133">Transmembrane helix</keyword>
<dbReference type="InterPro" id="IPR014210">
    <property type="entry name" value="Cyt_o_ubiqinol_oxidase_su4"/>
</dbReference>
<dbReference type="InterPro" id="IPR050968">
    <property type="entry name" value="Cytochrome_c_oxidase_bac_sub4"/>
</dbReference>
<evidence type="ECO:0000256" key="11">
    <source>
        <dbReference type="ARBA" id="ARBA00023136"/>
    </source>
</evidence>
<gene>
    <name evidence="19" type="ORF">BBC0178_002750</name>
</gene>
<dbReference type="AlphaFoldDB" id="A0A1U9M8I5"/>
<dbReference type="KEGG" id="bapa:BBC0178_002750"/>
<evidence type="ECO:0000256" key="1">
    <source>
        <dbReference type="ARBA" id="ARBA00004651"/>
    </source>
</evidence>
<evidence type="ECO:0000313" key="20">
    <source>
        <dbReference type="Proteomes" id="UP000189660"/>
    </source>
</evidence>
<dbReference type="GO" id="GO:0009319">
    <property type="term" value="C:cytochrome o ubiquinol oxidase complex"/>
    <property type="evidence" value="ECO:0007669"/>
    <property type="project" value="TreeGrafter"/>
</dbReference>
<accession>A0A1U9M8I5</accession>
<dbReference type="GO" id="GO:0015078">
    <property type="term" value="F:proton transmembrane transporter activity"/>
    <property type="evidence" value="ECO:0007669"/>
    <property type="project" value="TreeGrafter"/>
</dbReference>
<evidence type="ECO:0000256" key="14">
    <source>
        <dbReference type="ARBA" id="ARBA00030211"/>
    </source>
</evidence>
<evidence type="ECO:0000256" key="6">
    <source>
        <dbReference type="ARBA" id="ARBA00022475"/>
    </source>
</evidence>
<dbReference type="EMBL" id="CP015820">
    <property type="protein sequence ID" value="AQT41781.1"/>
    <property type="molecule type" value="Genomic_DNA"/>
</dbReference>
<evidence type="ECO:0000256" key="4">
    <source>
        <dbReference type="ARBA" id="ARBA00014689"/>
    </source>
</evidence>
<evidence type="ECO:0000256" key="7">
    <source>
        <dbReference type="ARBA" id="ARBA00022692"/>
    </source>
</evidence>
<dbReference type="NCBIfam" id="TIGR02847">
    <property type="entry name" value="CyoD"/>
    <property type="match status" value="1"/>
</dbReference>
<feature type="compositionally biased region" description="Low complexity" evidence="17">
    <location>
        <begin position="129"/>
        <end position="151"/>
    </location>
</feature>
<evidence type="ECO:0000256" key="12">
    <source>
        <dbReference type="ARBA" id="ARBA00025694"/>
    </source>
</evidence>
<dbReference type="PANTHER" id="PTHR36835">
    <property type="entry name" value="CYTOCHROME BO(3) UBIQUINOL OXIDASE SUBUNIT 4"/>
    <property type="match status" value="1"/>
</dbReference>
<dbReference type="PANTHER" id="PTHR36835:SF1">
    <property type="entry name" value="CYTOCHROME BO(3) UBIQUINOL OXIDASE SUBUNIT 4"/>
    <property type="match status" value="1"/>
</dbReference>
<evidence type="ECO:0000256" key="17">
    <source>
        <dbReference type="SAM" id="MobiDB-lite"/>
    </source>
</evidence>
<comment type="similarity">
    <text evidence="2">Belongs to the cytochrome c oxidase bacterial subunit 4 family.</text>
</comment>
<keyword evidence="11 18" id="KW-0472">Membrane</keyword>
<evidence type="ECO:0000256" key="18">
    <source>
        <dbReference type="SAM" id="Phobius"/>
    </source>
</evidence>
<evidence type="ECO:0000256" key="8">
    <source>
        <dbReference type="ARBA" id="ARBA00022982"/>
    </source>
</evidence>
<proteinExistence type="inferred from homology"/>
<comment type="subunit">
    <text evidence="3">Heterooctamer of two A chains, two B chains, two C chains and two D chains.</text>
</comment>
<dbReference type="InterPro" id="IPR005171">
    <property type="entry name" value="Cyt_c_oxidase_su4_prok"/>
</dbReference>
<organism evidence="19 20">
    <name type="scientific">Bartonella apihabitans</name>
    <dbReference type="NCBI Taxonomy" id="2750929"/>
    <lineage>
        <taxon>Bacteria</taxon>
        <taxon>Pseudomonadati</taxon>
        <taxon>Pseudomonadota</taxon>
        <taxon>Alphaproteobacteria</taxon>
        <taxon>Hyphomicrobiales</taxon>
        <taxon>Bartonellaceae</taxon>
        <taxon>Bartonella</taxon>
    </lineage>
</organism>
<sequence>MSEHEEAHGVTTGKYMVGFILAVILTLASFIPVMQGMLDNWAVSTKVIYLIGMALIQIFVQIVFFLHLNEGPDAKWMVGSMWFGALCVFIVLGGTWWAISHLNYNMMGGSGRIVQPDIIDQVPGGSPVAPSTEAAPATEEAAPATPAAPAQ</sequence>
<keyword evidence="6" id="KW-1003">Cell membrane</keyword>
<evidence type="ECO:0000256" key="5">
    <source>
        <dbReference type="ARBA" id="ARBA00022448"/>
    </source>
</evidence>
<reference evidence="19 20" key="1">
    <citation type="submission" date="2016-11" db="EMBL/GenBank/DDBJ databases">
        <title>Comparative genomics of Bartonella apis.</title>
        <authorList>
            <person name="Engel P."/>
        </authorList>
    </citation>
    <scope>NUCLEOTIDE SEQUENCE [LARGE SCALE GENOMIC DNA]</scope>
    <source>
        <strain evidence="19 20">BBC0178</strain>
    </source>
</reference>
<evidence type="ECO:0000256" key="10">
    <source>
        <dbReference type="ARBA" id="ARBA00023002"/>
    </source>
</evidence>
<feature type="transmembrane region" description="Helical" evidence="18">
    <location>
        <begin position="47"/>
        <end position="68"/>
    </location>
</feature>
<keyword evidence="10" id="KW-0560">Oxidoreductase</keyword>
<feature type="region of interest" description="Disordered" evidence="17">
    <location>
        <begin position="123"/>
        <end position="151"/>
    </location>
</feature>
<dbReference type="RefSeq" id="WP_077970107.1">
    <property type="nucleotide sequence ID" value="NZ_CAXTKO020000001.1"/>
</dbReference>
<name>A0A1U9M8I5_9HYPH</name>
<feature type="transmembrane region" description="Helical" evidence="18">
    <location>
        <begin position="15"/>
        <end position="35"/>
    </location>
</feature>
<dbReference type="GO" id="GO:0015990">
    <property type="term" value="P:electron transport coupled proton transport"/>
    <property type="evidence" value="ECO:0007669"/>
    <property type="project" value="InterPro"/>
</dbReference>
<dbReference type="GO" id="GO:0019646">
    <property type="term" value="P:aerobic electron transport chain"/>
    <property type="evidence" value="ECO:0007669"/>
    <property type="project" value="TreeGrafter"/>
</dbReference>
<keyword evidence="8" id="KW-0249">Electron transport</keyword>
<protein>
    <recommendedName>
        <fullName evidence="4">Cytochrome bo(3) ubiquinol oxidase subunit 4</fullName>
    </recommendedName>
    <alternativeName>
        <fullName evidence="16">Cytochrome o ubiquinol oxidase subunit 4</fullName>
    </alternativeName>
    <alternativeName>
        <fullName evidence="13">Oxidase bo(3) subunit 4</fullName>
    </alternativeName>
    <alternativeName>
        <fullName evidence="14">Ubiquinol oxidase polypeptide IV</fullName>
    </alternativeName>
    <alternativeName>
        <fullName evidence="15">Ubiquinol oxidase subunit 4</fullName>
    </alternativeName>
</protein>
<keyword evidence="7 18" id="KW-0812">Transmembrane</keyword>
<evidence type="ECO:0000256" key="13">
    <source>
        <dbReference type="ARBA" id="ARBA00030071"/>
    </source>
</evidence>
<evidence type="ECO:0000256" key="2">
    <source>
        <dbReference type="ARBA" id="ARBA00008079"/>
    </source>
</evidence>
<evidence type="ECO:0000256" key="3">
    <source>
        <dbReference type="ARBA" id="ARBA00011700"/>
    </source>
</evidence>
<comment type="function">
    <text evidence="12">Cytochrome bo(3) ubiquinol terminal oxidase is the component of the aerobic respiratory chain of E.coli that predominates when cells are grown at high aeration. Has proton pump activity across the membrane in addition to electron transfer, pumping 2 protons/electron.</text>
</comment>